<sequence>MADRMSVRWFSTKTHLGIGWGLGAAICWAIDPVFIRWGLARFHSPLWGAALSLLACLGIYGGLLALRRRSDRLPPASILGWQIGAAILVALSTWIKWLALQEVPAGITLALGRLSVPLVVILSPLIIGRSLERLTLRLGIGAGLITIGTMLLIRSG</sequence>
<evidence type="ECO:0000259" key="3">
    <source>
        <dbReference type="Pfam" id="PF00892"/>
    </source>
</evidence>
<proteinExistence type="inferred from homology"/>
<evidence type="ECO:0000313" key="5">
    <source>
        <dbReference type="Proteomes" id="UP000236642"/>
    </source>
</evidence>
<dbReference type="InterPro" id="IPR037185">
    <property type="entry name" value="EmrE-like"/>
</dbReference>
<feature type="domain" description="EamA" evidence="3">
    <location>
        <begin position="16"/>
        <end position="153"/>
    </location>
</feature>
<keyword evidence="2" id="KW-1133">Transmembrane helix</keyword>
<keyword evidence="2" id="KW-0812">Transmembrane</keyword>
<organism evidence="4 5">
    <name type="scientific">Candidatus Thermoflexus japonica</name>
    <dbReference type="NCBI Taxonomy" id="2035417"/>
    <lineage>
        <taxon>Bacteria</taxon>
        <taxon>Bacillati</taxon>
        <taxon>Chloroflexota</taxon>
        <taxon>Thermoflexia</taxon>
        <taxon>Thermoflexales</taxon>
        <taxon>Thermoflexaceae</taxon>
        <taxon>Thermoflexus</taxon>
    </lineage>
</organism>
<feature type="transmembrane region" description="Helical" evidence="2">
    <location>
        <begin position="45"/>
        <end position="66"/>
    </location>
</feature>
<feature type="transmembrane region" description="Helical" evidence="2">
    <location>
        <begin position="134"/>
        <end position="153"/>
    </location>
</feature>
<accession>A0A2H5Y653</accession>
<dbReference type="GO" id="GO:0016020">
    <property type="term" value="C:membrane"/>
    <property type="evidence" value="ECO:0007669"/>
    <property type="project" value="InterPro"/>
</dbReference>
<dbReference type="Proteomes" id="UP000236642">
    <property type="component" value="Unassembled WGS sequence"/>
</dbReference>
<comment type="similarity">
    <text evidence="1">Belongs to the EamA transporter family.</text>
</comment>
<dbReference type="InterPro" id="IPR000620">
    <property type="entry name" value="EamA_dom"/>
</dbReference>
<feature type="transmembrane region" description="Helical" evidence="2">
    <location>
        <begin position="78"/>
        <end position="99"/>
    </location>
</feature>
<evidence type="ECO:0000313" key="4">
    <source>
        <dbReference type="EMBL" id="GBD08924.1"/>
    </source>
</evidence>
<reference evidence="5" key="1">
    <citation type="submission" date="2017-09" db="EMBL/GenBank/DDBJ databases">
        <title>Metaegenomics of thermophilic ammonia-oxidizing enrichment culture.</title>
        <authorList>
            <person name="Kato S."/>
            <person name="Suzuki K."/>
        </authorList>
    </citation>
    <scope>NUCLEOTIDE SEQUENCE [LARGE SCALE GENOMIC DNA]</scope>
</reference>
<evidence type="ECO:0000256" key="2">
    <source>
        <dbReference type="SAM" id="Phobius"/>
    </source>
</evidence>
<evidence type="ECO:0000256" key="1">
    <source>
        <dbReference type="ARBA" id="ARBA00007362"/>
    </source>
</evidence>
<dbReference type="AlphaFoldDB" id="A0A2H5Y653"/>
<name>A0A2H5Y653_9CHLR</name>
<dbReference type="EMBL" id="BEHY01000021">
    <property type="protein sequence ID" value="GBD08924.1"/>
    <property type="molecule type" value="Genomic_DNA"/>
</dbReference>
<protein>
    <recommendedName>
        <fullName evidence="3">EamA domain-containing protein</fullName>
    </recommendedName>
</protein>
<gene>
    <name evidence="4" type="ORF">HRbin22_01170</name>
</gene>
<comment type="caution">
    <text evidence="4">The sequence shown here is derived from an EMBL/GenBank/DDBJ whole genome shotgun (WGS) entry which is preliminary data.</text>
</comment>
<feature type="transmembrane region" description="Helical" evidence="2">
    <location>
        <begin position="105"/>
        <end position="127"/>
    </location>
</feature>
<dbReference type="SUPFAM" id="SSF103481">
    <property type="entry name" value="Multidrug resistance efflux transporter EmrE"/>
    <property type="match status" value="1"/>
</dbReference>
<keyword evidence="2" id="KW-0472">Membrane</keyword>
<dbReference type="Pfam" id="PF00892">
    <property type="entry name" value="EamA"/>
    <property type="match status" value="1"/>
</dbReference>